<feature type="transmembrane region" description="Helical" evidence="2">
    <location>
        <begin position="12"/>
        <end position="30"/>
    </location>
</feature>
<reference evidence="3" key="2">
    <citation type="submission" date="2021-04" db="EMBL/GenBank/DDBJ databases">
        <title>Isolation and genomic analysis of the ibuprofen-degrading bacterium Sphingomonas strain MPO218.</title>
        <authorList>
            <person name="Aulestia M."/>
            <person name="Flores A."/>
            <person name="Mangas E.L."/>
            <person name="Perez-Pulido A.J."/>
            <person name="Santero E."/>
            <person name="Camacho E.M."/>
        </authorList>
    </citation>
    <scope>NUCLEOTIDE SEQUENCE</scope>
    <source>
        <strain evidence="3">MPO218</strain>
    </source>
</reference>
<dbReference type="Proteomes" id="UP000664914">
    <property type="component" value="Chromosome"/>
</dbReference>
<accession>A0A975D698</accession>
<evidence type="ECO:0000313" key="4">
    <source>
        <dbReference type="Proteomes" id="UP000664914"/>
    </source>
</evidence>
<keyword evidence="2" id="KW-1133">Transmembrane helix</keyword>
<protein>
    <submittedName>
        <fullName evidence="3">Uncharacterized protein</fullName>
    </submittedName>
</protein>
<evidence type="ECO:0000256" key="1">
    <source>
        <dbReference type="SAM" id="Coils"/>
    </source>
</evidence>
<dbReference type="EMBL" id="CP059319">
    <property type="protein sequence ID" value="QTH23721.1"/>
    <property type="molecule type" value="Genomic_DNA"/>
</dbReference>
<evidence type="ECO:0000256" key="2">
    <source>
        <dbReference type="SAM" id="Phobius"/>
    </source>
</evidence>
<feature type="coiled-coil region" evidence="1">
    <location>
        <begin position="37"/>
        <end position="64"/>
    </location>
</feature>
<dbReference type="AlphaFoldDB" id="A0A975D698"/>
<keyword evidence="2" id="KW-0812">Transmembrane</keyword>
<keyword evidence="2" id="KW-0472">Membrane</keyword>
<gene>
    <name evidence="3" type="ORF">HRJ34_09560</name>
</gene>
<name>A0A975D698_9SPHN</name>
<keyword evidence="1" id="KW-0175">Coiled coil</keyword>
<dbReference type="RefSeq" id="WP_208633958.1">
    <property type="nucleotide sequence ID" value="NZ_CP059319.1"/>
</dbReference>
<reference evidence="3" key="1">
    <citation type="submission" date="2020-07" db="EMBL/GenBank/DDBJ databases">
        <authorList>
            <person name="Camacho E."/>
        </authorList>
    </citation>
    <scope>NUCLEOTIDE SEQUENCE</scope>
    <source>
        <strain evidence="3">MPO218</strain>
    </source>
</reference>
<organism evidence="3 4">
    <name type="scientific">Rhizorhabdus wittichii</name>
    <dbReference type="NCBI Taxonomy" id="160791"/>
    <lineage>
        <taxon>Bacteria</taxon>
        <taxon>Pseudomonadati</taxon>
        <taxon>Pseudomonadota</taxon>
        <taxon>Alphaproteobacteria</taxon>
        <taxon>Sphingomonadales</taxon>
        <taxon>Sphingomonadaceae</taxon>
        <taxon>Rhizorhabdus</taxon>
    </lineage>
</organism>
<sequence>MSWGTVEAGGWVGGALALLTLLGGGVKWLFGRSDHARQTREDKLRTWRDELEAKEKRIDEGRTAYVERLEMRLGLLEAKDEARDTQMAALRISFELVSSALRHIDPTNSALGLADDLLRTAFPNPTTPPSDMVEQFVEIAKAGGEMS</sequence>
<evidence type="ECO:0000313" key="3">
    <source>
        <dbReference type="EMBL" id="QTH23721.1"/>
    </source>
</evidence>
<proteinExistence type="predicted"/>